<evidence type="ECO:0000259" key="1">
    <source>
        <dbReference type="PROSITE" id="PS51788"/>
    </source>
</evidence>
<dbReference type="Gene3D" id="2.170.150.20">
    <property type="entry name" value="Peptide methionine sulfoxide reductase"/>
    <property type="match status" value="1"/>
</dbReference>
<dbReference type="AlphaFoldDB" id="A0A2G6KDG1"/>
<proteinExistence type="predicted"/>
<accession>A0A2G6KDG1</accession>
<dbReference type="CDD" id="cd15777">
    <property type="entry name" value="CRBN_C_like"/>
    <property type="match status" value="1"/>
</dbReference>
<dbReference type="EMBL" id="PDSK01000095">
    <property type="protein sequence ID" value="PIE33713.1"/>
    <property type="molecule type" value="Genomic_DNA"/>
</dbReference>
<dbReference type="InterPro" id="IPR034750">
    <property type="entry name" value="CULT"/>
</dbReference>
<protein>
    <recommendedName>
        <fullName evidence="1">CULT domain-containing protein</fullName>
    </recommendedName>
</protein>
<name>A0A2G6KDG1_9BACT</name>
<evidence type="ECO:0000313" key="3">
    <source>
        <dbReference type="Proteomes" id="UP000230821"/>
    </source>
</evidence>
<evidence type="ECO:0000313" key="2">
    <source>
        <dbReference type="EMBL" id="PIE33713.1"/>
    </source>
</evidence>
<sequence>MSSDNSEEDEKQRFFRCAVCQHPITRPEDRICVNEQHQHVFANPHGYIFNIGCFTAAQGCLMAGDETRFFSWFPGYSWRYAHCEQCLTHLGWMFRSQEFQFVGLILDKLQV</sequence>
<feature type="domain" description="CULT" evidence="1">
    <location>
        <begin position="12"/>
        <end position="111"/>
    </location>
</feature>
<reference evidence="2 3" key="1">
    <citation type="submission" date="2017-10" db="EMBL/GenBank/DDBJ databases">
        <title>Novel microbial diversity and functional potential in the marine mammal oral microbiome.</title>
        <authorList>
            <person name="Dudek N.K."/>
            <person name="Sun C.L."/>
            <person name="Burstein D."/>
            <person name="Kantor R.S."/>
            <person name="Aliaga Goltsman D.S."/>
            <person name="Bik E.M."/>
            <person name="Thomas B.C."/>
            <person name="Banfield J.F."/>
            <person name="Relman D.A."/>
        </authorList>
    </citation>
    <scope>NUCLEOTIDE SEQUENCE [LARGE SCALE GENOMIC DNA]</scope>
    <source>
        <strain evidence="2">DOLJORAL78_47_16</strain>
    </source>
</reference>
<comment type="caution">
    <text evidence="2">The sequence shown here is derived from an EMBL/GenBank/DDBJ whole genome shotgun (WGS) entry which is preliminary data.</text>
</comment>
<dbReference type="PROSITE" id="PS51788">
    <property type="entry name" value="CULT"/>
    <property type="match status" value="1"/>
</dbReference>
<organism evidence="2 3">
    <name type="scientific">candidate division KSB3 bacterium</name>
    <dbReference type="NCBI Taxonomy" id="2044937"/>
    <lineage>
        <taxon>Bacteria</taxon>
        <taxon>candidate division KSB3</taxon>
    </lineage>
</organism>
<gene>
    <name evidence="2" type="ORF">CSA56_10315</name>
</gene>
<dbReference type="Proteomes" id="UP000230821">
    <property type="component" value="Unassembled WGS sequence"/>
</dbReference>
<dbReference type="FunFam" id="2.170.150.20:FF:000007">
    <property type="entry name" value="Protein cereblon"/>
    <property type="match status" value="1"/>
</dbReference>